<evidence type="ECO:0000313" key="2">
    <source>
        <dbReference type="EMBL" id="KAK9921502.1"/>
    </source>
</evidence>
<evidence type="ECO:0000256" key="1">
    <source>
        <dbReference type="SAM" id="MobiDB-lite"/>
    </source>
</evidence>
<sequence>MRTAGDATRKRGRGASRSTPVKGAVELGRSERRRICAAAREYGGRAEAVWLDCNGGTLGIAEMAGASWARRRAWIDAASSSSRLEL</sequence>
<accession>A0AAW1W9R4</accession>
<evidence type="ECO:0000313" key="3">
    <source>
        <dbReference type="Proteomes" id="UP001457282"/>
    </source>
</evidence>
<comment type="caution">
    <text evidence="2">The sequence shown here is derived from an EMBL/GenBank/DDBJ whole genome shotgun (WGS) entry which is preliminary data.</text>
</comment>
<reference evidence="2 3" key="1">
    <citation type="journal article" date="2023" name="G3 (Bethesda)">
        <title>A chromosome-length genome assembly and annotation of blackberry (Rubus argutus, cv. 'Hillquist').</title>
        <authorList>
            <person name="Bruna T."/>
            <person name="Aryal R."/>
            <person name="Dudchenko O."/>
            <person name="Sargent D.J."/>
            <person name="Mead D."/>
            <person name="Buti M."/>
            <person name="Cavallini A."/>
            <person name="Hytonen T."/>
            <person name="Andres J."/>
            <person name="Pham M."/>
            <person name="Weisz D."/>
            <person name="Mascagni F."/>
            <person name="Usai G."/>
            <person name="Natali L."/>
            <person name="Bassil N."/>
            <person name="Fernandez G.E."/>
            <person name="Lomsadze A."/>
            <person name="Armour M."/>
            <person name="Olukolu B."/>
            <person name="Poorten T."/>
            <person name="Britton C."/>
            <person name="Davik J."/>
            <person name="Ashrafi H."/>
            <person name="Aiden E.L."/>
            <person name="Borodovsky M."/>
            <person name="Worthington M."/>
        </authorList>
    </citation>
    <scope>NUCLEOTIDE SEQUENCE [LARGE SCALE GENOMIC DNA]</scope>
    <source>
        <strain evidence="2">PI 553951</strain>
    </source>
</reference>
<proteinExistence type="predicted"/>
<name>A0AAW1W9R4_RUBAR</name>
<dbReference type="EMBL" id="JBEDUW010000006">
    <property type="protein sequence ID" value="KAK9921502.1"/>
    <property type="molecule type" value="Genomic_DNA"/>
</dbReference>
<feature type="region of interest" description="Disordered" evidence="1">
    <location>
        <begin position="1"/>
        <end position="23"/>
    </location>
</feature>
<organism evidence="2 3">
    <name type="scientific">Rubus argutus</name>
    <name type="common">Southern blackberry</name>
    <dbReference type="NCBI Taxonomy" id="59490"/>
    <lineage>
        <taxon>Eukaryota</taxon>
        <taxon>Viridiplantae</taxon>
        <taxon>Streptophyta</taxon>
        <taxon>Embryophyta</taxon>
        <taxon>Tracheophyta</taxon>
        <taxon>Spermatophyta</taxon>
        <taxon>Magnoliopsida</taxon>
        <taxon>eudicotyledons</taxon>
        <taxon>Gunneridae</taxon>
        <taxon>Pentapetalae</taxon>
        <taxon>rosids</taxon>
        <taxon>fabids</taxon>
        <taxon>Rosales</taxon>
        <taxon>Rosaceae</taxon>
        <taxon>Rosoideae</taxon>
        <taxon>Rosoideae incertae sedis</taxon>
        <taxon>Rubus</taxon>
    </lineage>
</organism>
<protein>
    <submittedName>
        <fullName evidence="2">Uncharacterized protein</fullName>
    </submittedName>
</protein>
<dbReference type="AlphaFoldDB" id="A0AAW1W9R4"/>
<keyword evidence="3" id="KW-1185">Reference proteome</keyword>
<gene>
    <name evidence="2" type="ORF">M0R45_030011</name>
</gene>
<dbReference type="Proteomes" id="UP001457282">
    <property type="component" value="Unassembled WGS sequence"/>
</dbReference>